<sequence length="113" mass="12831">MLITTLSDACRRHASSSSTPTQPTNTDSNKPILELIAESNSNYPRARMLREFIFQTEIHYFSFFFFLLGKSLTNDVTKERGRGKIFLRVFSIRRGANVLSRGVPSDDSGVRQI</sequence>
<reference evidence="2 3" key="1">
    <citation type="submission" date="2023-03" db="EMBL/GenBank/DDBJ databases">
        <title>High recombination rates correlate with genetic variation in Cardiocondyla obscurior ants.</title>
        <authorList>
            <person name="Errbii M."/>
        </authorList>
    </citation>
    <scope>NUCLEOTIDE SEQUENCE [LARGE SCALE GENOMIC DNA]</scope>
    <source>
        <strain evidence="2">Alpha-2009</strain>
        <tissue evidence="2">Whole body</tissue>
    </source>
</reference>
<gene>
    <name evidence="2" type="ORF">PUN28_010657</name>
</gene>
<name>A0AAW2FLE7_9HYME</name>
<dbReference type="AlphaFoldDB" id="A0AAW2FLE7"/>
<organism evidence="2 3">
    <name type="scientific">Cardiocondyla obscurior</name>
    <dbReference type="NCBI Taxonomy" id="286306"/>
    <lineage>
        <taxon>Eukaryota</taxon>
        <taxon>Metazoa</taxon>
        <taxon>Ecdysozoa</taxon>
        <taxon>Arthropoda</taxon>
        <taxon>Hexapoda</taxon>
        <taxon>Insecta</taxon>
        <taxon>Pterygota</taxon>
        <taxon>Neoptera</taxon>
        <taxon>Endopterygota</taxon>
        <taxon>Hymenoptera</taxon>
        <taxon>Apocrita</taxon>
        <taxon>Aculeata</taxon>
        <taxon>Formicoidea</taxon>
        <taxon>Formicidae</taxon>
        <taxon>Myrmicinae</taxon>
        <taxon>Cardiocondyla</taxon>
    </lineage>
</organism>
<keyword evidence="3" id="KW-1185">Reference proteome</keyword>
<evidence type="ECO:0000256" key="1">
    <source>
        <dbReference type="SAM" id="MobiDB-lite"/>
    </source>
</evidence>
<dbReference type="EMBL" id="JADYXP020000010">
    <property type="protein sequence ID" value="KAL0115201.1"/>
    <property type="molecule type" value="Genomic_DNA"/>
</dbReference>
<evidence type="ECO:0000313" key="2">
    <source>
        <dbReference type="EMBL" id="KAL0115201.1"/>
    </source>
</evidence>
<feature type="compositionally biased region" description="Low complexity" evidence="1">
    <location>
        <begin position="15"/>
        <end position="29"/>
    </location>
</feature>
<protein>
    <submittedName>
        <fullName evidence="2">Uncharacterized protein</fullName>
    </submittedName>
</protein>
<comment type="caution">
    <text evidence="2">The sequence shown here is derived from an EMBL/GenBank/DDBJ whole genome shotgun (WGS) entry which is preliminary data.</text>
</comment>
<proteinExistence type="predicted"/>
<accession>A0AAW2FLE7</accession>
<evidence type="ECO:0000313" key="3">
    <source>
        <dbReference type="Proteomes" id="UP001430953"/>
    </source>
</evidence>
<dbReference type="Proteomes" id="UP001430953">
    <property type="component" value="Unassembled WGS sequence"/>
</dbReference>
<feature type="region of interest" description="Disordered" evidence="1">
    <location>
        <begin position="12"/>
        <end position="31"/>
    </location>
</feature>